<comment type="caution">
    <text evidence="2">The sequence shown here is derived from an EMBL/GenBank/DDBJ whole genome shotgun (WGS) entry which is preliminary data.</text>
</comment>
<evidence type="ECO:0000313" key="2">
    <source>
        <dbReference type="EMBL" id="KAJ8572321.1"/>
    </source>
</evidence>
<dbReference type="OrthoDB" id="1326816at2759"/>
<proteinExistence type="predicted"/>
<keyword evidence="3" id="KW-1185">Reference proteome</keyword>
<dbReference type="EMBL" id="JAJAGQ010000001">
    <property type="protein sequence ID" value="KAJ8572321.1"/>
    <property type="molecule type" value="Genomic_DNA"/>
</dbReference>
<evidence type="ECO:0000313" key="3">
    <source>
        <dbReference type="Proteomes" id="UP001152561"/>
    </source>
</evidence>
<dbReference type="AlphaFoldDB" id="A0A9Q1MZJ8"/>
<dbReference type="Proteomes" id="UP001152561">
    <property type="component" value="Unassembled WGS sequence"/>
</dbReference>
<name>A0A9Q1MZJ8_9SOLA</name>
<protein>
    <submittedName>
        <fullName evidence="2">Uncharacterized protein</fullName>
    </submittedName>
</protein>
<reference evidence="3" key="1">
    <citation type="journal article" date="2023" name="Proc. Natl. Acad. Sci. U.S.A.">
        <title>Genomic and structural basis for evolution of tropane alkaloid biosynthesis.</title>
        <authorList>
            <person name="Wanga Y.-J."/>
            <person name="Taina T."/>
            <person name="Yua J.-Y."/>
            <person name="Lia J."/>
            <person name="Xua B."/>
            <person name="Chenc J."/>
            <person name="D'Auriad J.C."/>
            <person name="Huanga J.-P."/>
            <person name="Huanga S.-X."/>
        </authorList>
    </citation>
    <scope>NUCLEOTIDE SEQUENCE [LARGE SCALE GENOMIC DNA]</scope>
    <source>
        <strain evidence="3">cv. KIB-2019</strain>
    </source>
</reference>
<sequence length="220" mass="24091">MTAASLETMLSFTPHYTPPGEYKEPPTMHVPRCPKQNIPRYGARGRGCQGEAGNRRGRGRVDHQLVDQDDVVADRKPDALAADMPSSSMPVIGPYYPVMNSDMPSSSMSHEVPHYQTTTIVTPDGSFRQFASSEPLSFTDLSQRFTSDLHAFARHSSPAGRRLSFTDSSMACDVGASHFPTPDLGALEPEDATETQVVVAQCRSKKEHRATSCSTCGHRY</sequence>
<gene>
    <name evidence="2" type="ORF">K7X08_008832</name>
</gene>
<organism evidence="2 3">
    <name type="scientific">Anisodus acutangulus</name>
    <dbReference type="NCBI Taxonomy" id="402998"/>
    <lineage>
        <taxon>Eukaryota</taxon>
        <taxon>Viridiplantae</taxon>
        <taxon>Streptophyta</taxon>
        <taxon>Embryophyta</taxon>
        <taxon>Tracheophyta</taxon>
        <taxon>Spermatophyta</taxon>
        <taxon>Magnoliopsida</taxon>
        <taxon>eudicotyledons</taxon>
        <taxon>Gunneridae</taxon>
        <taxon>Pentapetalae</taxon>
        <taxon>asterids</taxon>
        <taxon>lamiids</taxon>
        <taxon>Solanales</taxon>
        <taxon>Solanaceae</taxon>
        <taxon>Solanoideae</taxon>
        <taxon>Hyoscyameae</taxon>
        <taxon>Anisodus</taxon>
    </lineage>
</organism>
<evidence type="ECO:0000256" key="1">
    <source>
        <dbReference type="SAM" id="MobiDB-lite"/>
    </source>
</evidence>
<accession>A0A9Q1MZJ8</accession>
<feature type="region of interest" description="Disordered" evidence="1">
    <location>
        <begin position="15"/>
        <end position="60"/>
    </location>
</feature>